<dbReference type="EMBL" id="JAAXOM010000002">
    <property type="protein sequence ID" value="NKX88003.1"/>
    <property type="molecule type" value="Genomic_DNA"/>
</dbReference>
<evidence type="ECO:0000313" key="2">
    <source>
        <dbReference type="Proteomes" id="UP000572007"/>
    </source>
</evidence>
<evidence type="ECO:0000313" key="1">
    <source>
        <dbReference type="EMBL" id="NKX88003.1"/>
    </source>
</evidence>
<keyword evidence="2" id="KW-1185">Reference proteome</keyword>
<protein>
    <submittedName>
        <fullName evidence="1">Uncharacterized protein</fullName>
    </submittedName>
</protein>
<gene>
    <name evidence="1" type="ORF">HGA10_11835</name>
</gene>
<accession>A0A846W579</accession>
<dbReference type="Proteomes" id="UP000572007">
    <property type="component" value="Unassembled WGS sequence"/>
</dbReference>
<comment type="caution">
    <text evidence="1">The sequence shown here is derived from an EMBL/GenBank/DDBJ whole genome shotgun (WGS) entry which is preliminary data.</text>
</comment>
<sequence>MNLGDDRLPTSVTLHKQLARVAEPSEYGKLIIDAYNHSLYAKDLEKAENGQSIRTMPKLREITAALLQTRRYTDYIELYNDFLGSREHTVGGPGQTRWGEPSVVIRASTARLFDVRIDPEWASRNSMLTIADDIIACCNTIRARQPTIVHDQYLSQETDDEVISRLIKHCQQLLRNEI</sequence>
<dbReference type="AlphaFoldDB" id="A0A846W579"/>
<organism evidence="1 2">
    <name type="scientific">Nocardia coubleae</name>
    <dbReference type="NCBI Taxonomy" id="356147"/>
    <lineage>
        <taxon>Bacteria</taxon>
        <taxon>Bacillati</taxon>
        <taxon>Actinomycetota</taxon>
        <taxon>Actinomycetes</taxon>
        <taxon>Mycobacteriales</taxon>
        <taxon>Nocardiaceae</taxon>
        <taxon>Nocardia</taxon>
    </lineage>
</organism>
<proteinExistence type="predicted"/>
<reference evidence="1 2" key="1">
    <citation type="submission" date="2020-04" db="EMBL/GenBank/DDBJ databases">
        <title>MicrobeNet Type strains.</title>
        <authorList>
            <person name="Nicholson A.C."/>
        </authorList>
    </citation>
    <scope>NUCLEOTIDE SEQUENCE [LARGE SCALE GENOMIC DNA]</scope>
    <source>
        <strain evidence="1 2">DSM 44960</strain>
    </source>
</reference>
<name>A0A846W579_9NOCA</name>
<dbReference type="RefSeq" id="WP_157105020.1">
    <property type="nucleotide sequence ID" value="NZ_JAAXOM010000002.1"/>
</dbReference>